<evidence type="ECO:0000313" key="2">
    <source>
        <dbReference type="EMBL" id="CDT69450.1"/>
    </source>
</evidence>
<protein>
    <submittedName>
        <fullName evidence="2">Uncharacterized protein</fullName>
    </submittedName>
</protein>
<proteinExistence type="predicted"/>
<evidence type="ECO:0000313" key="3">
    <source>
        <dbReference type="Proteomes" id="UP000049077"/>
    </source>
</evidence>
<gene>
    <name evidence="2" type="ORF">VCR4J5_780307</name>
</gene>
<comment type="caution">
    <text evidence="2">The sequence shown here is derived from an EMBL/GenBank/DDBJ whole genome shotgun (WGS) entry which is preliminary data.</text>
</comment>
<evidence type="ECO:0000256" key="1">
    <source>
        <dbReference type="SAM" id="Phobius"/>
    </source>
</evidence>
<keyword evidence="3" id="KW-1185">Reference proteome</keyword>
<keyword evidence="1" id="KW-0472">Membrane</keyword>
<feature type="transmembrane region" description="Helical" evidence="1">
    <location>
        <begin position="70"/>
        <end position="87"/>
    </location>
</feature>
<reference evidence="2 3" key="1">
    <citation type="submission" date="2014-06" db="EMBL/GenBank/DDBJ databases">
        <authorList>
            <person name="Le Roux F."/>
        </authorList>
    </citation>
    <scope>NUCLEOTIDE SEQUENCE [LARGE SCALE GENOMIC DNA]</scope>
    <source>
        <strain evidence="2 3">J5-4</strain>
    </source>
</reference>
<organism evidence="2 3">
    <name type="scientific">Vibrio crassostreae</name>
    <dbReference type="NCBI Taxonomy" id="246167"/>
    <lineage>
        <taxon>Bacteria</taxon>
        <taxon>Pseudomonadati</taxon>
        <taxon>Pseudomonadota</taxon>
        <taxon>Gammaproteobacteria</taxon>
        <taxon>Vibrionales</taxon>
        <taxon>Vibrionaceae</taxon>
        <taxon>Vibrio</taxon>
    </lineage>
</organism>
<dbReference type="Proteomes" id="UP000049077">
    <property type="component" value="Unassembled WGS sequence"/>
</dbReference>
<keyword evidence="1" id="KW-1133">Transmembrane helix</keyword>
<keyword evidence="1" id="KW-0812">Transmembrane</keyword>
<accession>A0ABM9R0G2</accession>
<sequence length="112" mass="12862">MVTDTIAIRPCLNVWHSKTATLSKIYGRLLANPKFESVTRMTLSIPTSKIVNRTKGKQNRNMLDVTKDDAIYVVSLTILMILLLNTMRRIRLNKRLPSFLLKLEQKHSHSSL</sequence>
<name>A0ABM9R0G2_9VIBR</name>
<dbReference type="EMBL" id="CCJX01000166">
    <property type="protein sequence ID" value="CDT69450.1"/>
    <property type="molecule type" value="Genomic_DNA"/>
</dbReference>